<evidence type="ECO:0000256" key="7">
    <source>
        <dbReference type="ARBA" id="ARBA00022846"/>
    </source>
</evidence>
<dbReference type="GO" id="GO:0036159">
    <property type="term" value="P:inner dynein arm assembly"/>
    <property type="evidence" value="ECO:0007669"/>
    <property type="project" value="TreeGrafter"/>
</dbReference>
<sequence>MAENSKEDEIPLQEHSYWNKESKELRTAIYDDWKRKAVNDAKFRACDQHVDYPTFANLVSVAHLKPVVRKTPGEEFEDEERPAHIYKGTSAPAWSFDSAGTEKPANEEDAADGLPALLGLRKPGSNRTAQERITDDEFAKNWRRLNKDVFLQMAFLTGINPANYPEIFKVELPPNLLADILATICTCFRAEENARDHPDRQRLLRAACARDVDESWAVRMLEAMTKCGRFSLAIGFVGVKTRAMVRALIAHLVDSDWCKSEPAKKENSTSSQPSRLSRIQNIVALYRLQPDQRKLLN</sequence>
<evidence type="ECO:0000256" key="5">
    <source>
        <dbReference type="ARBA" id="ARBA00022490"/>
    </source>
</evidence>
<keyword evidence="8" id="KW-0969">Cilium</keyword>
<comment type="similarity">
    <text evidence="10">Belongs to the DNAAF19/PR46b family.</text>
</comment>
<reference evidence="13" key="1">
    <citation type="submission" date="2020-06" db="EMBL/GenBank/DDBJ databases">
        <title>WGS assembly of Ceratodon purpureus strain R40.</title>
        <authorList>
            <person name="Carey S.B."/>
            <person name="Jenkins J."/>
            <person name="Shu S."/>
            <person name="Lovell J.T."/>
            <person name="Sreedasyam A."/>
            <person name="Maumus F."/>
            <person name="Tiley G.P."/>
            <person name="Fernandez-Pozo N."/>
            <person name="Barry K."/>
            <person name="Chen C."/>
            <person name="Wang M."/>
            <person name="Lipzen A."/>
            <person name="Daum C."/>
            <person name="Saski C.A."/>
            <person name="Payton A.C."/>
            <person name="Mcbreen J.C."/>
            <person name="Conrad R.E."/>
            <person name="Kollar L.M."/>
            <person name="Olsson S."/>
            <person name="Huttunen S."/>
            <person name="Landis J.B."/>
            <person name="Wickett N.J."/>
            <person name="Johnson M.G."/>
            <person name="Rensing S.A."/>
            <person name="Grimwood J."/>
            <person name="Schmutz J."/>
            <person name="Mcdaniel S.F."/>
        </authorList>
    </citation>
    <scope>NUCLEOTIDE SEQUENCE</scope>
    <source>
        <strain evidence="13">R40</strain>
    </source>
</reference>
<gene>
    <name evidence="13" type="ORF">KC19_1G027800</name>
</gene>
<evidence type="ECO:0000256" key="10">
    <source>
        <dbReference type="ARBA" id="ARBA00049986"/>
    </source>
</evidence>
<keyword evidence="14" id="KW-1185">Reference proteome</keyword>
<dbReference type="GO" id="GO:0003351">
    <property type="term" value="P:epithelial cilium movement involved in extracellular fluid movement"/>
    <property type="evidence" value="ECO:0007669"/>
    <property type="project" value="TreeGrafter"/>
</dbReference>
<dbReference type="PANTHER" id="PTHR28572:SF1">
    <property type="entry name" value="COILED-COIL DOMAIN-CONTAINING PROTEIN 103"/>
    <property type="match status" value="1"/>
</dbReference>
<dbReference type="AlphaFoldDB" id="A0A8T0J342"/>
<evidence type="ECO:0000256" key="4">
    <source>
        <dbReference type="ARBA" id="ARBA00011738"/>
    </source>
</evidence>
<evidence type="ECO:0000313" key="13">
    <source>
        <dbReference type="EMBL" id="KAG0589539.1"/>
    </source>
</evidence>
<dbReference type="Pfam" id="PF15867">
    <property type="entry name" value="Dynein_attach_N"/>
    <property type="match status" value="1"/>
</dbReference>
<keyword evidence="6" id="KW-0970">Cilium biogenesis/degradation</keyword>
<dbReference type="GO" id="GO:0036157">
    <property type="term" value="C:outer dynein arm"/>
    <property type="evidence" value="ECO:0007669"/>
    <property type="project" value="InterPro"/>
</dbReference>
<comment type="function">
    <text evidence="1">Dynein-attachment factor required for cilia motility.</text>
</comment>
<keyword evidence="7" id="KW-0282">Flagellum</keyword>
<evidence type="ECO:0000256" key="3">
    <source>
        <dbReference type="ARBA" id="ARBA00004496"/>
    </source>
</evidence>
<protein>
    <submittedName>
        <fullName evidence="13">Uncharacterized protein</fullName>
    </submittedName>
</protein>
<organism evidence="13 14">
    <name type="scientific">Ceratodon purpureus</name>
    <name type="common">Fire moss</name>
    <name type="synonym">Dicranum purpureum</name>
    <dbReference type="NCBI Taxonomy" id="3225"/>
    <lineage>
        <taxon>Eukaryota</taxon>
        <taxon>Viridiplantae</taxon>
        <taxon>Streptophyta</taxon>
        <taxon>Embryophyta</taxon>
        <taxon>Bryophyta</taxon>
        <taxon>Bryophytina</taxon>
        <taxon>Bryopsida</taxon>
        <taxon>Dicranidae</taxon>
        <taxon>Pseudoditrichales</taxon>
        <taxon>Ditrichaceae</taxon>
        <taxon>Ceratodon</taxon>
    </lineage>
</organism>
<accession>A0A8T0J342</accession>
<dbReference type="Proteomes" id="UP000822688">
    <property type="component" value="Chromosome 1"/>
</dbReference>
<evidence type="ECO:0000256" key="2">
    <source>
        <dbReference type="ARBA" id="ARBA00004230"/>
    </source>
</evidence>
<evidence type="ECO:0000259" key="11">
    <source>
        <dbReference type="Pfam" id="PF13877"/>
    </source>
</evidence>
<keyword evidence="9" id="KW-0966">Cell projection</keyword>
<keyword evidence="5" id="KW-0963">Cytoplasm</keyword>
<dbReference type="GO" id="GO:0007368">
    <property type="term" value="P:determination of left/right symmetry"/>
    <property type="evidence" value="ECO:0007669"/>
    <property type="project" value="TreeGrafter"/>
</dbReference>
<evidence type="ECO:0000256" key="6">
    <source>
        <dbReference type="ARBA" id="ARBA00022794"/>
    </source>
</evidence>
<evidence type="ECO:0000256" key="9">
    <source>
        <dbReference type="ARBA" id="ARBA00023273"/>
    </source>
</evidence>
<dbReference type="InterPro" id="IPR042422">
    <property type="entry name" value="CC103"/>
</dbReference>
<dbReference type="InterPro" id="IPR031733">
    <property type="entry name" value="Dynein_attach_N"/>
</dbReference>
<proteinExistence type="inferred from homology"/>
<dbReference type="Pfam" id="PF13877">
    <property type="entry name" value="RPAP3_C"/>
    <property type="match status" value="1"/>
</dbReference>
<dbReference type="GO" id="GO:0005576">
    <property type="term" value="C:extracellular region"/>
    <property type="evidence" value="ECO:0007669"/>
    <property type="project" value="GOC"/>
</dbReference>
<dbReference type="EMBL" id="CM026421">
    <property type="protein sequence ID" value="KAG0589539.1"/>
    <property type="molecule type" value="Genomic_DNA"/>
</dbReference>
<name>A0A8T0J342_CERPU</name>
<evidence type="ECO:0000259" key="12">
    <source>
        <dbReference type="Pfam" id="PF15867"/>
    </source>
</evidence>
<feature type="domain" description="RNA-polymerase II-associated protein 3-like C-terminal" evidence="11">
    <location>
        <begin position="137"/>
        <end position="238"/>
    </location>
</feature>
<evidence type="ECO:0000256" key="8">
    <source>
        <dbReference type="ARBA" id="ARBA00023069"/>
    </source>
</evidence>
<feature type="domain" description="Dynein attachment factor N-terminal" evidence="12">
    <location>
        <begin position="23"/>
        <end position="70"/>
    </location>
</feature>
<dbReference type="GO" id="GO:0031514">
    <property type="term" value="C:motile cilium"/>
    <property type="evidence" value="ECO:0007669"/>
    <property type="project" value="UniProtKB-SubCell"/>
</dbReference>
<comment type="subunit">
    <text evidence="4">Homodimer.</text>
</comment>
<evidence type="ECO:0000256" key="1">
    <source>
        <dbReference type="ARBA" id="ARBA00004048"/>
    </source>
</evidence>
<comment type="subcellular location">
    <subcellularLocation>
        <location evidence="2">Cell projection</location>
        <location evidence="2">Cilium</location>
        <location evidence="2">Flagellum</location>
    </subcellularLocation>
    <subcellularLocation>
        <location evidence="3">Cytoplasm</location>
    </subcellularLocation>
</comment>
<evidence type="ECO:0000313" key="14">
    <source>
        <dbReference type="Proteomes" id="UP000822688"/>
    </source>
</evidence>
<dbReference type="PANTHER" id="PTHR28572">
    <property type="entry name" value="COILED-COIL DOMAIN-CONTAINING PROTEIN 103"/>
    <property type="match status" value="1"/>
</dbReference>
<comment type="caution">
    <text evidence="13">The sequence shown here is derived from an EMBL/GenBank/DDBJ whole genome shotgun (WGS) entry which is preliminary data.</text>
</comment>
<dbReference type="InterPro" id="IPR025986">
    <property type="entry name" value="RPAP3-like_C"/>
</dbReference>